<comment type="caution">
    <text evidence="1">The sequence shown here is derived from an EMBL/GenBank/DDBJ whole genome shotgun (WGS) entry which is preliminary data.</text>
</comment>
<protein>
    <submittedName>
        <fullName evidence="1">Uncharacterized protein</fullName>
    </submittedName>
</protein>
<dbReference type="EMBL" id="VIWT01000008">
    <property type="protein sequence ID" value="TWF71794.1"/>
    <property type="molecule type" value="Genomic_DNA"/>
</dbReference>
<gene>
    <name evidence="1" type="ORF">FHX73_18165</name>
</gene>
<dbReference type="OrthoDB" id="4325290at2"/>
<dbReference type="AlphaFoldDB" id="A0A561SAF9"/>
<organism evidence="1 2">
    <name type="scientific">Kitasatospora viridis</name>
    <dbReference type="NCBI Taxonomy" id="281105"/>
    <lineage>
        <taxon>Bacteria</taxon>
        <taxon>Bacillati</taxon>
        <taxon>Actinomycetota</taxon>
        <taxon>Actinomycetes</taxon>
        <taxon>Kitasatosporales</taxon>
        <taxon>Streptomycetaceae</taxon>
        <taxon>Kitasatospora</taxon>
    </lineage>
</organism>
<sequence>MDWIKPFRRTEDNSSTCIKCCSGETITHYHPAVVVGECDTEYQHALQLADDPTQISDMLTEHLCRACLRCGYTWCERTADYEQQ</sequence>
<proteinExistence type="predicted"/>
<keyword evidence="2" id="KW-1185">Reference proteome</keyword>
<accession>A0A561SAF9</accession>
<dbReference type="Proteomes" id="UP000317940">
    <property type="component" value="Unassembled WGS sequence"/>
</dbReference>
<name>A0A561SAF9_9ACTN</name>
<evidence type="ECO:0000313" key="2">
    <source>
        <dbReference type="Proteomes" id="UP000317940"/>
    </source>
</evidence>
<evidence type="ECO:0000313" key="1">
    <source>
        <dbReference type="EMBL" id="TWF71794.1"/>
    </source>
</evidence>
<reference evidence="1 2" key="1">
    <citation type="submission" date="2019-06" db="EMBL/GenBank/DDBJ databases">
        <title>Sequencing the genomes of 1000 actinobacteria strains.</title>
        <authorList>
            <person name="Klenk H.-P."/>
        </authorList>
    </citation>
    <scope>NUCLEOTIDE SEQUENCE [LARGE SCALE GENOMIC DNA]</scope>
    <source>
        <strain evidence="1 2">DSM 44826</strain>
    </source>
</reference>
<dbReference type="RefSeq" id="WP_145911583.1">
    <property type="nucleotide sequence ID" value="NZ_BAAAMZ010000022.1"/>
</dbReference>